<organism evidence="1">
    <name type="scientific">hydrothermal vent metagenome</name>
    <dbReference type="NCBI Taxonomy" id="652676"/>
    <lineage>
        <taxon>unclassified sequences</taxon>
        <taxon>metagenomes</taxon>
        <taxon>ecological metagenomes</taxon>
    </lineage>
</organism>
<name>A0A3B1A6W5_9ZZZZ</name>
<dbReference type="AlphaFoldDB" id="A0A3B1A6W5"/>
<dbReference type="SMART" id="SM00567">
    <property type="entry name" value="EZ_HEAT"/>
    <property type="match status" value="4"/>
</dbReference>
<dbReference type="Pfam" id="PF13646">
    <property type="entry name" value="HEAT_2"/>
    <property type="match status" value="1"/>
</dbReference>
<protein>
    <recommendedName>
        <fullName evidence="2">HEAT repeat domain-containing protein</fullName>
    </recommendedName>
</protein>
<evidence type="ECO:0008006" key="2">
    <source>
        <dbReference type="Google" id="ProtNLM"/>
    </source>
</evidence>
<proteinExistence type="predicted"/>
<gene>
    <name evidence="1" type="ORF">MNBD_GAMMA20-2481</name>
</gene>
<dbReference type="InterPro" id="IPR016024">
    <property type="entry name" value="ARM-type_fold"/>
</dbReference>
<dbReference type="EMBL" id="UOFU01000039">
    <property type="protein sequence ID" value="VAW93939.1"/>
    <property type="molecule type" value="Genomic_DNA"/>
</dbReference>
<accession>A0A3B1A6W5</accession>
<feature type="non-terminal residue" evidence="1">
    <location>
        <position position="1"/>
    </location>
</feature>
<dbReference type="InterPro" id="IPR004155">
    <property type="entry name" value="PBS_lyase_HEAT"/>
</dbReference>
<reference evidence="1" key="1">
    <citation type="submission" date="2018-06" db="EMBL/GenBank/DDBJ databases">
        <authorList>
            <person name="Zhirakovskaya E."/>
        </authorList>
    </citation>
    <scope>NUCLEOTIDE SEQUENCE</scope>
</reference>
<evidence type="ECO:0000313" key="1">
    <source>
        <dbReference type="EMBL" id="VAW93939.1"/>
    </source>
</evidence>
<dbReference type="SUPFAM" id="SSF48371">
    <property type="entry name" value="ARM repeat"/>
    <property type="match status" value="1"/>
</dbReference>
<dbReference type="InterPro" id="IPR011989">
    <property type="entry name" value="ARM-like"/>
</dbReference>
<sequence length="284" mass="31205">KDEAFQDFYDILARQRHNKKKFYRGKNIDIEADIRLLSARVLGECSQPEVVEVLRKTMLEDNPELQQEAVDALARLTLDTPGLTETLGPLNSLLHMGTSELRVASARALGTLGNLACLPNLQESLADENPLVRSQSVMAMAQILERHTDKLLWEQHADTPAAIPVASARAQDEADTIEQALHAMSERLADSDVGVSKAAALSLAKLNRLLSAGKTRDDIIERLINAGFIGEGRQAREMGQALRALDPGAASDTLIHHLDTLSSSIERRFVLEMLEEVFRPSQAA</sequence>
<dbReference type="Gene3D" id="1.25.10.10">
    <property type="entry name" value="Leucine-rich Repeat Variant"/>
    <property type="match status" value="1"/>
</dbReference>